<dbReference type="Pfam" id="PF04352">
    <property type="entry name" value="ProQ"/>
    <property type="match status" value="1"/>
</dbReference>
<dbReference type="GO" id="GO:0010608">
    <property type="term" value="P:post-transcriptional regulation of gene expression"/>
    <property type="evidence" value="ECO:0007669"/>
    <property type="project" value="InterPro"/>
</dbReference>
<evidence type="ECO:0000256" key="3">
    <source>
        <dbReference type="ARBA" id="ARBA00023186"/>
    </source>
</evidence>
<dbReference type="AlphaFoldDB" id="A0A1X3J588"/>
<proteinExistence type="predicted"/>
<keyword evidence="1" id="KW-0963">Cytoplasm</keyword>
<dbReference type="InterPro" id="IPR016103">
    <property type="entry name" value="ProQ/FinO"/>
</dbReference>
<keyword evidence="3" id="KW-0143">Chaperone</keyword>
<evidence type="ECO:0000256" key="2">
    <source>
        <dbReference type="ARBA" id="ARBA00022884"/>
    </source>
</evidence>
<feature type="compositionally biased region" description="Basic and acidic residues" evidence="4">
    <location>
        <begin position="47"/>
        <end position="60"/>
    </location>
</feature>
<dbReference type="InterPro" id="IPR036442">
    <property type="entry name" value="ProQ/FinO_sf"/>
</dbReference>
<dbReference type="SUPFAM" id="SSF48657">
    <property type="entry name" value="FinO-like"/>
    <property type="match status" value="1"/>
</dbReference>
<dbReference type="InterPro" id="IPR023529">
    <property type="entry name" value="ProQ"/>
</dbReference>
<evidence type="ECO:0000259" key="5">
    <source>
        <dbReference type="SMART" id="SM00945"/>
    </source>
</evidence>
<feature type="domain" description="ProQ/FinO" evidence="5">
    <location>
        <begin position="88"/>
        <end position="198"/>
    </location>
</feature>
<dbReference type="GO" id="GO:0034057">
    <property type="term" value="F:RNA strand-exchange activity"/>
    <property type="evidence" value="ECO:0007669"/>
    <property type="project" value="InterPro"/>
</dbReference>
<dbReference type="Gene3D" id="1.10.1710.10">
    <property type="entry name" value="ProQ/FinO domain"/>
    <property type="match status" value="1"/>
</dbReference>
<evidence type="ECO:0000313" key="7">
    <source>
        <dbReference type="Proteomes" id="UP000193942"/>
    </source>
</evidence>
<dbReference type="CDD" id="cd00236">
    <property type="entry name" value="FinO_conjug_rep"/>
    <property type="match status" value="1"/>
</dbReference>
<dbReference type="EMBL" id="ADIZ01000005">
    <property type="protein sequence ID" value="OSK97224.1"/>
    <property type="molecule type" value="Genomic_DNA"/>
</dbReference>
<evidence type="ECO:0000256" key="4">
    <source>
        <dbReference type="SAM" id="MobiDB-lite"/>
    </source>
</evidence>
<organism evidence="6 7">
    <name type="scientific">Escherichia coli TA447</name>
    <dbReference type="NCBI Taxonomy" id="656447"/>
    <lineage>
        <taxon>Bacteria</taxon>
        <taxon>Pseudomonadati</taxon>
        <taxon>Pseudomonadota</taxon>
        <taxon>Gammaproteobacteria</taxon>
        <taxon>Enterobacterales</taxon>
        <taxon>Enterobacteriaceae</taxon>
        <taxon>Escherichia</taxon>
    </lineage>
</organism>
<dbReference type="SMART" id="SM00945">
    <property type="entry name" value="ProQ"/>
    <property type="match status" value="1"/>
</dbReference>
<dbReference type="GO" id="GO:0033592">
    <property type="term" value="F:RNA strand annealing activity"/>
    <property type="evidence" value="ECO:0007669"/>
    <property type="project" value="InterPro"/>
</dbReference>
<keyword evidence="2" id="KW-0694">RNA-binding</keyword>
<dbReference type="RefSeq" id="WP_000125164.1">
    <property type="nucleotide sequence ID" value="NZ_ADIZ01000005.1"/>
</dbReference>
<dbReference type="GO" id="GO:0005829">
    <property type="term" value="C:cytosol"/>
    <property type="evidence" value="ECO:0007669"/>
    <property type="project" value="TreeGrafter"/>
</dbReference>
<protein>
    <submittedName>
        <fullName evidence="6">ProQ activator of osmoprotectant transporter ProP superfamily protein</fullName>
    </submittedName>
</protein>
<accession>A0A1X3J588</accession>
<feature type="region of interest" description="Disordered" evidence="4">
    <location>
        <begin position="35"/>
        <end position="64"/>
    </location>
</feature>
<dbReference type="PANTHER" id="PTHR38106">
    <property type="entry name" value="RNA CHAPERONE PROQ"/>
    <property type="match status" value="1"/>
</dbReference>
<comment type="caution">
    <text evidence="6">The sequence shown here is derived from an EMBL/GenBank/DDBJ whole genome shotgun (WGS) entry which is preliminary data.</text>
</comment>
<evidence type="ECO:0000256" key="1">
    <source>
        <dbReference type="ARBA" id="ARBA00022490"/>
    </source>
</evidence>
<sequence>MTAIIEASMQPKKTPVIVVKKRRVLVMPENPVVNEKPQEVQKSAVNENKKVQKKDAVAEKTHKKQPQPWYLKKQITFPPKYPKEYFEKCFNKVRAVFPELWTDEKKNLPLKSGILQDVEKYLADNPDVDLTIEEWNCAVQVMTFRWQYLQNCTVPGATRYDLYGKPAGTVKKAHATYAQLVLDARKKASEKKQLKRKG</sequence>
<reference evidence="6 7" key="1">
    <citation type="submission" date="2010-04" db="EMBL/GenBank/DDBJ databases">
        <title>The Genome Sequence of Escherichia coli TA447.</title>
        <authorList>
            <consortium name="The Broad Institute Genome Sequencing Platform"/>
            <consortium name="The Broad Institute Genome Sequencing Center for Infectious Disease"/>
            <person name="Feldgarden M."/>
            <person name="Gordon D.M."/>
            <person name="Johnson J.R."/>
            <person name="Johnston B.D."/>
            <person name="Young S."/>
            <person name="Zeng Q."/>
            <person name="Koehrsen M."/>
            <person name="Alvarado L."/>
            <person name="Berlin A.M."/>
            <person name="Borenstein D."/>
            <person name="Chapman S.B."/>
            <person name="Chen Z."/>
            <person name="Engels R."/>
            <person name="Freedman E."/>
            <person name="Gellesch M."/>
            <person name="Goldberg J."/>
            <person name="Griggs A."/>
            <person name="Gujja S."/>
            <person name="Heilman E.R."/>
            <person name="Heiman D.I."/>
            <person name="Hepburn T.A."/>
            <person name="Howarth C."/>
            <person name="Jen D."/>
            <person name="Larson L."/>
            <person name="Mehta T."/>
            <person name="Park D."/>
            <person name="Pearson M."/>
            <person name="Richards J."/>
            <person name="Roberts A."/>
            <person name="Saif S."/>
            <person name="Shea T.D."/>
            <person name="Shenoy N."/>
            <person name="Sisk P."/>
            <person name="Stolte C."/>
            <person name="Sykes S.N."/>
            <person name="Walk T."/>
            <person name="White J."/>
            <person name="Yandava C."/>
            <person name="Haas B."/>
            <person name="Henn M.R."/>
            <person name="Nusbaum C."/>
            <person name="Birren B."/>
        </authorList>
    </citation>
    <scope>NUCLEOTIDE SEQUENCE [LARGE SCALE GENOMIC DNA]</scope>
    <source>
        <strain evidence="6 7">TA447</strain>
    </source>
</reference>
<dbReference type="PANTHER" id="PTHR38106:SF1">
    <property type="entry name" value="RNA CHAPERONE PROQ"/>
    <property type="match status" value="1"/>
</dbReference>
<dbReference type="Proteomes" id="UP000193942">
    <property type="component" value="Unassembled WGS sequence"/>
</dbReference>
<gene>
    <name evidence="6" type="ORF">ECXG_05149</name>
</gene>
<evidence type="ECO:0000313" key="6">
    <source>
        <dbReference type="EMBL" id="OSK97224.1"/>
    </source>
</evidence>
<name>A0A1X3J588_ECOLX</name>